<feature type="domain" description="Secretion system C-terminal sorting" evidence="3">
    <location>
        <begin position="434"/>
        <end position="499"/>
    </location>
</feature>
<evidence type="ECO:0000313" key="4">
    <source>
        <dbReference type="EMBL" id="REC46280.1"/>
    </source>
</evidence>
<proteinExistence type="predicted"/>
<keyword evidence="5" id="KW-1185">Reference proteome</keyword>
<dbReference type="Pfam" id="PF17164">
    <property type="entry name" value="DUF5122"/>
    <property type="match status" value="4"/>
</dbReference>
<evidence type="ECO:0000313" key="5">
    <source>
        <dbReference type="Proteomes" id="UP000256257"/>
    </source>
</evidence>
<evidence type="ECO:0000259" key="3">
    <source>
        <dbReference type="Pfam" id="PF18962"/>
    </source>
</evidence>
<dbReference type="RefSeq" id="WP_115929100.1">
    <property type="nucleotide sequence ID" value="NZ_QNVV01000014.1"/>
</dbReference>
<dbReference type="EMBL" id="QNVV01000014">
    <property type="protein sequence ID" value="REC46280.1"/>
    <property type="molecule type" value="Genomic_DNA"/>
</dbReference>
<evidence type="ECO:0000256" key="2">
    <source>
        <dbReference type="SAM" id="SignalP"/>
    </source>
</evidence>
<keyword evidence="1 2" id="KW-0732">Signal</keyword>
<accession>A0A3D9AYB1</accession>
<dbReference type="OrthoDB" id="9805017at2"/>
<comment type="caution">
    <text evidence="4">The sequence shown here is derived from an EMBL/GenBank/DDBJ whole genome shotgun (WGS) entry which is preliminary data.</text>
</comment>
<sequence>MRKIISLLLLLPLGFTAQTLPYMDTSFNGYGRVNLSIWNNNYIGCTAVQPDKKVLIGGSTHMNDPITKSSPLIARYNENGTPDPTFGINGLLYDVNGPGGSISDIKILSDGKMIIAGAWGYSAFIGRLLPDGTFDNSFGTQGKTNVSSITVRKIEILQDGSIVGFAISDWSAKLIKMNSDGQIDTTFGVAGESAINIGFTKIIGNAMTRQPDGKIIVGGAAVSNSSYPETNQLFLARYHSNGTKDTSFGNNGLLLYSQDAREVRDIAFTASGKILVLGEKPYASTTSIGPTSMFYLLQFNIDGTLDTMFNNTGSVPFGYNYYSSIKIDSQNKIYVSGSNFTYNNYYHFKRIMRLNEDGSFDTTFGTNGRYDTTSRVYPSEYKSLNTMSFAPDGKMVVAGHANLPNFTMFALRLGISQVNLSVSDVSADVENISVYPNPTQDYFLVKSKDDVLTLELTNNLGQNIFKSEKTTKLEVYSIPAGNYFLKVKTAKEEKTFKVIKK</sequence>
<feature type="signal peptide" evidence="2">
    <location>
        <begin position="1"/>
        <end position="17"/>
    </location>
</feature>
<gene>
    <name evidence="4" type="ORF">DRF67_14930</name>
</gene>
<organism evidence="4 5">
    <name type="scientific">Chryseobacterium pennipullorum</name>
    <dbReference type="NCBI Taxonomy" id="2258963"/>
    <lineage>
        <taxon>Bacteria</taxon>
        <taxon>Pseudomonadati</taxon>
        <taxon>Bacteroidota</taxon>
        <taxon>Flavobacteriia</taxon>
        <taxon>Flavobacteriales</taxon>
        <taxon>Weeksellaceae</taxon>
        <taxon>Chryseobacterium group</taxon>
        <taxon>Chryseobacterium</taxon>
    </lineage>
</organism>
<name>A0A3D9AYB1_9FLAO</name>
<dbReference type="NCBIfam" id="TIGR02608">
    <property type="entry name" value="delta_60_rpt"/>
    <property type="match status" value="6"/>
</dbReference>
<dbReference type="InterPro" id="IPR013431">
    <property type="entry name" value="Delta_60_rpt"/>
</dbReference>
<dbReference type="Proteomes" id="UP000256257">
    <property type="component" value="Unassembled WGS sequence"/>
</dbReference>
<dbReference type="Gene3D" id="2.80.10.50">
    <property type="match status" value="3"/>
</dbReference>
<protein>
    <recommendedName>
        <fullName evidence="3">Secretion system C-terminal sorting domain-containing protein</fullName>
    </recommendedName>
</protein>
<dbReference type="SUPFAM" id="SSF63829">
    <property type="entry name" value="Calcium-dependent phosphotriesterase"/>
    <property type="match status" value="1"/>
</dbReference>
<dbReference type="NCBIfam" id="TIGR04183">
    <property type="entry name" value="Por_Secre_tail"/>
    <property type="match status" value="1"/>
</dbReference>
<dbReference type="InterPro" id="IPR026444">
    <property type="entry name" value="Secre_tail"/>
</dbReference>
<reference evidence="4 5" key="1">
    <citation type="submission" date="2018-06" db="EMBL/GenBank/DDBJ databases">
        <title>Novel Chryseobacterium species.</title>
        <authorList>
            <person name="Newman J."/>
            <person name="Hugo C."/>
            <person name="Oosthuizen L."/>
            <person name="Charimba G."/>
        </authorList>
    </citation>
    <scope>NUCLEOTIDE SEQUENCE [LARGE SCALE GENOMIC DNA]</scope>
    <source>
        <strain evidence="4 5">7_F195</strain>
    </source>
</reference>
<dbReference type="Pfam" id="PF18962">
    <property type="entry name" value="Por_Secre_tail"/>
    <property type="match status" value="1"/>
</dbReference>
<evidence type="ECO:0000256" key="1">
    <source>
        <dbReference type="ARBA" id="ARBA00022729"/>
    </source>
</evidence>
<feature type="chain" id="PRO_5017675820" description="Secretion system C-terminal sorting domain-containing protein" evidence="2">
    <location>
        <begin position="18"/>
        <end position="501"/>
    </location>
</feature>
<dbReference type="AlphaFoldDB" id="A0A3D9AYB1"/>
<dbReference type="SUPFAM" id="SSF101898">
    <property type="entry name" value="NHL repeat"/>
    <property type="match status" value="1"/>
</dbReference>